<keyword evidence="3" id="KW-1185">Reference proteome</keyword>
<feature type="domain" description="CHAT" evidence="1">
    <location>
        <begin position="1026"/>
        <end position="1317"/>
    </location>
</feature>
<reference evidence="2" key="1">
    <citation type="submission" date="2021-03" db="EMBL/GenBank/DDBJ databases">
        <authorList>
            <person name="Tagirdzhanova G."/>
        </authorList>
    </citation>
    <scope>NUCLEOTIDE SEQUENCE</scope>
</reference>
<dbReference type="Gene3D" id="1.25.40.10">
    <property type="entry name" value="Tetratricopeptide repeat domain"/>
    <property type="match status" value="1"/>
</dbReference>
<comment type="caution">
    <text evidence="2">The sequence shown here is derived from an EMBL/GenBank/DDBJ whole genome shotgun (WGS) entry which is preliminary data.</text>
</comment>
<sequence>MAIVLCDDDYIWSLCSLSTLAFISQVCGPQDQLAANFWRQTQAVGKQAHRTHKAEDLDQAIVLGALAMKHLNDELVKQSFREYGYNWCYLLEKKWLMSRDDEDKTRLLAAWTKFFQVVSSHYSDAHRALDTEKLQDRHGYKKTPSDENWEKCFQVAEILVEAVHSRREEAYAISQLGVLAYSRGFKASDFGTRKAMFESGLSFQEKAVSLRQSDDLVNLGIYYGHIAWNHAKLWEIEQIKFTERLEHCGVAIEIFEKTIDLLGSENGAWKSCSDMLARLYWGRWQETFKRSDAESGIKVFESILAIHPNDSHAQSGLAMLQNQRAHNKVMSNVQRRRESDRSLQMLQNVIIDTTLADTNLPSRLGRCSSILEERFTYDGCLQDIDVAIELQITALNLPQISEGDVSGYYADLSKYWQKRYYHTHIQSDLASGEEAARSAVKAAGHMLVYLEAGLIQLARTKMISYQFGITENDQVIDDAISNFREAMALRPERRSNNLLLSIGAALLAKFENGGSYQAASEGIEYLREAVDILRRQKGKGNDPFESTTMSTLAHALVTRYQKFSGKEDVDEAIRLYRKLVEDLDEEHVDWIGYVVDLCFALGLRYAVTLDDVDIAEAQQRGEFAMSNVNERKSLYQLLRLENMLGMIFSRKFTVNKDLKDIEAAIKHFKKCQGLASAPLGVLGTDMREVATGNLAQALRVKARSTKAKNDYMAAVQVCSHVISDHRKRTLQPSLTIFESLADVALSYWRQGGSSDSNETRASGSIALSACQHILQSQKTQINQKIDAAVQAAELSYFLNRDRESAKTYSKMAVNSLVEAATLGLSRLDHLRLVKQFSNLPSVGLSYSILGKDAPEKALQEFESARTLVWNRLLDDKSPADSLITQHPELAQKFDMFRAQLAERREPISHYDTDRMKFAAPDYYRVALEYTDLILQIRKLNGFEDFLLAPSNVQFMQGLARDGPIAVVNITPWYSHAVLIQDTNIHNIGLPVRNQNCIDDHKKFEEALRKVSQDLPLATSLLGQVMQSMWEGIAKPVLDALGFEKPTTRGPLPRMWWVTTGWLNVLPIHAAATFSDSPGGTIVDSVIDRVVSSYVPNLRALQFARKRRDATTRLQPPDLGTALFVQMPKTPGHDPLTNAEKEVDEAIRIVGKAYESVRCDKPRRNQVLREMQKATIVHFVCHGIADSDDPTKSRLLLSDHVTAPLDVRACHKAEVDNCRLAYLSACETAMTKNLALKDEGIHIADAVLMAGVPNVIATWWRVVDEESVSLVSRFYENLVDGCGGFDDARSGRAIHAAAKALRDGGTNSFIWAAYVHFGA</sequence>
<gene>
    <name evidence="2" type="ORF">IMSHALPRED_006952</name>
</gene>
<dbReference type="Pfam" id="PF12770">
    <property type="entry name" value="CHAT"/>
    <property type="match status" value="1"/>
</dbReference>
<evidence type="ECO:0000313" key="2">
    <source>
        <dbReference type="EMBL" id="CAF9926400.1"/>
    </source>
</evidence>
<dbReference type="InterPro" id="IPR024983">
    <property type="entry name" value="CHAT_dom"/>
</dbReference>
<dbReference type="EMBL" id="CAJPDT010000043">
    <property type="protein sequence ID" value="CAF9926400.1"/>
    <property type="molecule type" value="Genomic_DNA"/>
</dbReference>
<dbReference type="OrthoDB" id="9991317at2759"/>
<proteinExistence type="predicted"/>
<evidence type="ECO:0000313" key="3">
    <source>
        <dbReference type="Proteomes" id="UP000664534"/>
    </source>
</evidence>
<dbReference type="Proteomes" id="UP000664534">
    <property type="component" value="Unassembled WGS sequence"/>
</dbReference>
<protein>
    <recommendedName>
        <fullName evidence="1">CHAT domain-containing protein</fullName>
    </recommendedName>
</protein>
<dbReference type="InterPro" id="IPR011990">
    <property type="entry name" value="TPR-like_helical_dom_sf"/>
</dbReference>
<evidence type="ECO:0000259" key="1">
    <source>
        <dbReference type="Pfam" id="PF12770"/>
    </source>
</evidence>
<organism evidence="2 3">
    <name type="scientific">Imshaugia aleurites</name>
    <dbReference type="NCBI Taxonomy" id="172621"/>
    <lineage>
        <taxon>Eukaryota</taxon>
        <taxon>Fungi</taxon>
        <taxon>Dikarya</taxon>
        <taxon>Ascomycota</taxon>
        <taxon>Pezizomycotina</taxon>
        <taxon>Lecanoromycetes</taxon>
        <taxon>OSLEUM clade</taxon>
        <taxon>Lecanoromycetidae</taxon>
        <taxon>Lecanorales</taxon>
        <taxon>Lecanorineae</taxon>
        <taxon>Parmeliaceae</taxon>
        <taxon>Imshaugia</taxon>
    </lineage>
</organism>
<accession>A0A8H3FM98</accession>
<name>A0A8H3FM98_9LECA</name>
<dbReference type="PANTHER" id="PTHR10098">
    <property type="entry name" value="RAPSYN-RELATED"/>
    <property type="match status" value="1"/>
</dbReference>
<dbReference type="PANTHER" id="PTHR10098:SF108">
    <property type="entry name" value="TETRATRICOPEPTIDE REPEAT PROTEIN 28"/>
    <property type="match status" value="1"/>
</dbReference>